<gene>
    <name evidence="3" type="ordered locus">Cyan7822_4903</name>
</gene>
<dbReference type="PANTHER" id="PTHR30383:SF5">
    <property type="entry name" value="SGNH HYDROLASE-TYPE ESTERASE DOMAIN-CONTAINING PROTEIN"/>
    <property type="match status" value="1"/>
</dbReference>
<dbReference type="STRING" id="497965.Cyan7822_4903"/>
<dbReference type="eggNOG" id="COG2755">
    <property type="taxonomic scope" value="Bacteria"/>
</dbReference>
<dbReference type="Pfam" id="PF13472">
    <property type="entry name" value="Lipase_GDSL_2"/>
    <property type="match status" value="1"/>
</dbReference>
<dbReference type="InterPro" id="IPR013830">
    <property type="entry name" value="SGNH_hydro"/>
</dbReference>
<sequence>MWKFISFNWLTCVLLFLLVVSGLLNFSLFKERIDLFRKLNNISLDPVDMNHFYKIDQQERQSSLEQVQPIVVFFGDSRAAAWTTPNLKTFKFINRGIGGQTSAQTLLRFDAQVRDLSPDIIVLQVGVNDLRMIPYPPKTRQDIIRNCQQNIEKIINKAQSIGATVIITTIFPLAKEEIPFNLKWVWEEADQIAQGIDEVNHYIRALEQPPNLKVFDAYKILEKQGKVQETYAEDLLHINAEGYKQLNQKLTQLFQEIKL</sequence>
<dbReference type="HOGENOM" id="CLU_1101968_0_0_3"/>
<name>E0UH80_GLOV7</name>
<keyword evidence="1" id="KW-0812">Transmembrane</keyword>
<dbReference type="Proteomes" id="UP000008206">
    <property type="component" value="Chromosome"/>
</dbReference>
<evidence type="ECO:0000259" key="2">
    <source>
        <dbReference type="Pfam" id="PF13472"/>
    </source>
</evidence>
<accession>E0UH80</accession>
<evidence type="ECO:0000313" key="3">
    <source>
        <dbReference type="EMBL" id="ADN16794.1"/>
    </source>
</evidence>
<feature type="domain" description="SGNH hydrolase-type esterase" evidence="2">
    <location>
        <begin position="90"/>
        <end position="244"/>
    </location>
</feature>
<dbReference type="EMBL" id="CP002198">
    <property type="protein sequence ID" value="ADN16794.1"/>
    <property type="molecule type" value="Genomic_DNA"/>
</dbReference>
<feature type="transmembrane region" description="Helical" evidence="1">
    <location>
        <begin position="6"/>
        <end position="29"/>
    </location>
</feature>
<dbReference type="OrthoDB" id="9794725at2"/>
<dbReference type="InterPro" id="IPR051532">
    <property type="entry name" value="Ester_Hydrolysis_Enzymes"/>
</dbReference>
<reference evidence="4" key="1">
    <citation type="journal article" date="2011" name="MBio">
        <title>Novel metabolic attributes of the genus Cyanothece, comprising a group of unicellular nitrogen-fixing Cyanobacteria.</title>
        <authorList>
            <person name="Bandyopadhyay A."/>
            <person name="Elvitigala T."/>
            <person name="Welsh E."/>
            <person name="Stockel J."/>
            <person name="Liberton M."/>
            <person name="Min H."/>
            <person name="Sherman L.A."/>
            <person name="Pakrasi H.B."/>
        </authorList>
    </citation>
    <scope>NUCLEOTIDE SEQUENCE [LARGE SCALE GENOMIC DNA]</scope>
    <source>
        <strain evidence="4">PCC 7822</strain>
    </source>
</reference>
<evidence type="ECO:0000313" key="4">
    <source>
        <dbReference type="Proteomes" id="UP000008206"/>
    </source>
</evidence>
<organism evidence="3 4">
    <name type="scientific">Gloeothece verrucosa (strain PCC 7822)</name>
    <name type="common">Cyanothece sp. (strain PCC 7822)</name>
    <dbReference type="NCBI Taxonomy" id="497965"/>
    <lineage>
        <taxon>Bacteria</taxon>
        <taxon>Bacillati</taxon>
        <taxon>Cyanobacteriota</taxon>
        <taxon>Cyanophyceae</taxon>
        <taxon>Oscillatoriophycideae</taxon>
        <taxon>Chroococcales</taxon>
        <taxon>Aphanothecaceae</taxon>
        <taxon>Gloeothece</taxon>
        <taxon>Gloeothece verrucosa</taxon>
    </lineage>
</organism>
<keyword evidence="1" id="KW-1133">Transmembrane helix</keyword>
<dbReference type="KEGG" id="cyj:Cyan7822_4903"/>
<dbReference type="GO" id="GO:0004622">
    <property type="term" value="F:phosphatidylcholine lysophospholipase activity"/>
    <property type="evidence" value="ECO:0007669"/>
    <property type="project" value="TreeGrafter"/>
</dbReference>
<dbReference type="SUPFAM" id="SSF52266">
    <property type="entry name" value="SGNH hydrolase"/>
    <property type="match status" value="1"/>
</dbReference>
<keyword evidence="1" id="KW-0472">Membrane</keyword>
<dbReference type="InterPro" id="IPR036514">
    <property type="entry name" value="SGNH_hydro_sf"/>
</dbReference>
<dbReference type="AlphaFoldDB" id="E0UH80"/>
<evidence type="ECO:0000256" key="1">
    <source>
        <dbReference type="SAM" id="Phobius"/>
    </source>
</evidence>
<dbReference type="Gene3D" id="3.40.50.1110">
    <property type="entry name" value="SGNH hydrolase"/>
    <property type="match status" value="1"/>
</dbReference>
<keyword evidence="4" id="KW-1185">Reference proteome</keyword>
<dbReference type="PANTHER" id="PTHR30383">
    <property type="entry name" value="THIOESTERASE 1/PROTEASE 1/LYSOPHOSPHOLIPASE L1"/>
    <property type="match status" value="1"/>
</dbReference>
<protein>
    <submittedName>
        <fullName evidence="3">Lipolytic protein G-D-S-L family</fullName>
    </submittedName>
</protein>
<proteinExistence type="predicted"/>